<evidence type="ECO:0000313" key="4">
    <source>
        <dbReference type="Proteomes" id="UP000663860"/>
    </source>
</evidence>
<dbReference type="InterPro" id="IPR001810">
    <property type="entry name" value="F-box_dom"/>
</dbReference>
<proteinExistence type="predicted"/>
<evidence type="ECO:0000259" key="1">
    <source>
        <dbReference type="PROSITE" id="PS50181"/>
    </source>
</evidence>
<dbReference type="Proteomes" id="UP000663868">
    <property type="component" value="Unassembled WGS sequence"/>
</dbReference>
<feature type="domain" description="F-box" evidence="1">
    <location>
        <begin position="12"/>
        <end position="60"/>
    </location>
</feature>
<organism evidence="2 4">
    <name type="scientific">Adineta steineri</name>
    <dbReference type="NCBI Taxonomy" id="433720"/>
    <lineage>
        <taxon>Eukaryota</taxon>
        <taxon>Metazoa</taxon>
        <taxon>Spiralia</taxon>
        <taxon>Gnathifera</taxon>
        <taxon>Rotifera</taxon>
        <taxon>Eurotatoria</taxon>
        <taxon>Bdelloidea</taxon>
        <taxon>Adinetida</taxon>
        <taxon>Adinetidae</taxon>
        <taxon>Adineta</taxon>
    </lineage>
</organism>
<gene>
    <name evidence="2" type="ORF">IZO911_LOCUS2586</name>
    <name evidence="3" type="ORF">KXQ929_LOCUS18286</name>
</gene>
<protein>
    <recommendedName>
        <fullName evidence="1">F-box domain-containing protein</fullName>
    </recommendedName>
</protein>
<evidence type="ECO:0000313" key="2">
    <source>
        <dbReference type="EMBL" id="CAF0727705.1"/>
    </source>
</evidence>
<evidence type="ECO:0000313" key="3">
    <source>
        <dbReference type="EMBL" id="CAF3821766.1"/>
    </source>
</evidence>
<sequence>MSDNILKENTIITYFDYLPTEIILHIFDYLSSIDIIYSFFYLNQRLQNLLITQKHYIHNLQLPSTNLIFWQQILFINGSYIKSLIIVNDYLTLSLDLFPNLTSIIINTSFDLIDGQLKLILEHKQFQKLNTLKIKNGILSKSLNNQTESDDEKILFKKVFSKENNLQIFEYLPLFAKSNCNDWTINIYIHSLTLNLLHFKDIFIFIKYVPNLIYLNIQSLPPFSDENEEEYKWNHFITIQLKEFHLKFNEQNNSLHRCFYSEHDFNKIISTIQLFSSSLIILSLNFQNFNMNDENDLPFNGIKLENQLLKSMIKLKKFHLYAETYPKTKDIHKLLSTFQTQFWFDHNWSIGLHNDYRNTYIYSLPFHFNEFHSFIHTNQILSNNDQILKNNTHLWYNITSLGLSMRLHKTFEDIFRFIKINMPKLSSIRFFGAKSSSNIICLDKETIKKNYVTLNSVTTVSLECIHMEQLEQYLIYTLPNLKNLILIATELPLIDSELALIFNKRIQRLEVSQFFYVKILADISYHYFSNLKELNLTYYYTFNVEECQDRPDVIRKILENFVNLRILSIYVVCCDMNYIFDVEDIFKPIIRNLDRYQIKDKYEIKCYGQHLRFVKKLLF</sequence>
<dbReference type="EMBL" id="CAJNOE010000013">
    <property type="protein sequence ID" value="CAF0727705.1"/>
    <property type="molecule type" value="Genomic_DNA"/>
</dbReference>
<dbReference type="Proteomes" id="UP000663860">
    <property type="component" value="Unassembled WGS sequence"/>
</dbReference>
<reference evidence="2" key="1">
    <citation type="submission" date="2021-02" db="EMBL/GenBank/DDBJ databases">
        <authorList>
            <person name="Nowell W R."/>
        </authorList>
    </citation>
    <scope>NUCLEOTIDE SEQUENCE</scope>
</reference>
<accession>A0A813MX81</accession>
<dbReference type="EMBL" id="CAJOBB010001185">
    <property type="protein sequence ID" value="CAF3821766.1"/>
    <property type="molecule type" value="Genomic_DNA"/>
</dbReference>
<dbReference type="PROSITE" id="PS50181">
    <property type="entry name" value="FBOX"/>
    <property type="match status" value="1"/>
</dbReference>
<dbReference type="AlphaFoldDB" id="A0A813MX81"/>
<comment type="caution">
    <text evidence="2">The sequence shown here is derived from an EMBL/GenBank/DDBJ whole genome shotgun (WGS) entry which is preliminary data.</text>
</comment>
<name>A0A813MX81_9BILA</name>